<dbReference type="eggNOG" id="COG5002">
    <property type="taxonomic scope" value="Bacteria"/>
</dbReference>
<dbReference type="Gene3D" id="1.10.287.130">
    <property type="match status" value="1"/>
</dbReference>
<dbReference type="InterPro" id="IPR005467">
    <property type="entry name" value="His_kinase_dom"/>
</dbReference>
<dbReference type="Pfam" id="PF00512">
    <property type="entry name" value="HisKA"/>
    <property type="match status" value="1"/>
</dbReference>
<dbReference type="HOGENOM" id="CLU_000445_89_10_7"/>
<evidence type="ECO:0000256" key="2">
    <source>
        <dbReference type="ARBA" id="ARBA00012438"/>
    </source>
</evidence>
<name>Q7MAU7_WOLSU</name>
<reference evidence="9 10" key="1">
    <citation type="journal article" date="2003" name="Proc. Natl. Acad. Sci. U.S.A.">
        <title>Complete genome sequence and analysis of Wolinella succinogenes.</title>
        <authorList>
            <person name="Baar C."/>
            <person name="Eppinger M."/>
            <person name="Raddatz G."/>
            <person name="Simon JM."/>
            <person name="Lanz C."/>
            <person name="Klimmek O."/>
            <person name="Nandakumar R."/>
            <person name="Gross R."/>
            <person name="Rosinus A."/>
            <person name="Keller H."/>
            <person name="Jagtap P."/>
            <person name="Linke B."/>
            <person name="Meyer F."/>
            <person name="Lederer H."/>
            <person name="Schuster S.C."/>
        </authorList>
    </citation>
    <scope>NUCLEOTIDE SEQUENCE [LARGE SCALE GENOMIC DNA]</scope>
    <source>
        <strain evidence="10">ATCC 29543 / DSM 1740 / CCUG 13145 / JCM 31913 / LMG 7466 / NCTC 11488 / FDC 602W</strain>
    </source>
</reference>
<evidence type="ECO:0000256" key="7">
    <source>
        <dbReference type="SAM" id="Phobius"/>
    </source>
</evidence>
<dbReference type="PANTHER" id="PTHR45453:SF1">
    <property type="entry name" value="PHOSPHATE REGULON SENSOR PROTEIN PHOR"/>
    <property type="match status" value="1"/>
</dbReference>
<feature type="domain" description="Histidine kinase" evidence="8">
    <location>
        <begin position="179"/>
        <end position="386"/>
    </location>
</feature>
<dbReference type="EC" id="2.7.13.3" evidence="2"/>
<dbReference type="InterPro" id="IPR050351">
    <property type="entry name" value="BphY/WalK/GraS-like"/>
</dbReference>
<feature type="transmembrane region" description="Helical" evidence="7">
    <location>
        <begin position="12"/>
        <end position="33"/>
    </location>
</feature>
<gene>
    <name evidence="9" type="ordered locus">WS0012</name>
</gene>
<protein>
    <recommendedName>
        <fullName evidence="2">histidine kinase</fullName>
        <ecNumber evidence="2">2.7.13.3</ecNumber>
    </recommendedName>
</protein>
<dbReference type="AlphaFoldDB" id="Q7MAU7"/>
<evidence type="ECO:0000256" key="6">
    <source>
        <dbReference type="ARBA" id="ARBA00023012"/>
    </source>
</evidence>
<dbReference type="RefSeq" id="WP_011137986.1">
    <property type="nucleotide sequence ID" value="NC_005090.1"/>
</dbReference>
<feature type="transmembrane region" description="Helical" evidence="7">
    <location>
        <begin position="135"/>
        <end position="159"/>
    </location>
</feature>
<sequence>MQKSSNVAFKFALLFSVVVILIVSIPLFFYASLAIKHTEFTQRQELIDQSFALKQKFYSIKEGTVNFVYPRSLLFGSAILDEHDHAIFSLVDFIPAMVEEEFVHFHNQLFYKTTLEENPLGARYLIVSKNFSYNVVLIDFLMLLGVVLVLIFVSSFWILRRSIEPFEKANRYMDTFFKDAMHELKTPLGIIQLNLEILREKLGSHKGFDRANAALKVLVTLFEDIEYFIKNQHIEYLPACTALSDFLHERIDYFSDIAQTKEISFERQIQEGVWVEINRMELQRILDNTFSNALKYTNPKKSIKTRLYYLDQEKKRVVLEVEDEGIGIKDTHAIFGRYYRGDNIRGGFGIGLSIVKNICEKYGIIISVRSHVGHGSVFSYTFPVTLAREGS</sequence>
<evidence type="ECO:0000313" key="9">
    <source>
        <dbReference type="EMBL" id="CAE09186.1"/>
    </source>
</evidence>
<dbReference type="GO" id="GO:0016036">
    <property type="term" value="P:cellular response to phosphate starvation"/>
    <property type="evidence" value="ECO:0007669"/>
    <property type="project" value="TreeGrafter"/>
</dbReference>
<comment type="catalytic activity">
    <reaction evidence="1">
        <text>ATP + protein L-histidine = ADP + protein N-phospho-L-histidine.</text>
        <dbReference type="EC" id="2.7.13.3"/>
    </reaction>
</comment>
<dbReference type="PRINTS" id="PR00344">
    <property type="entry name" value="BCTRLSENSOR"/>
</dbReference>
<keyword evidence="7" id="KW-1133">Transmembrane helix</keyword>
<dbReference type="Proteomes" id="UP000000422">
    <property type="component" value="Chromosome"/>
</dbReference>
<dbReference type="SMART" id="SM00388">
    <property type="entry name" value="HisKA"/>
    <property type="match status" value="1"/>
</dbReference>
<dbReference type="InterPro" id="IPR036890">
    <property type="entry name" value="HATPase_C_sf"/>
</dbReference>
<dbReference type="CDD" id="cd00082">
    <property type="entry name" value="HisKA"/>
    <property type="match status" value="1"/>
</dbReference>
<keyword evidence="10" id="KW-1185">Reference proteome</keyword>
<keyword evidence="6" id="KW-0902">Two-component regulatory system</keyword>
<dbReference type="STRING" id="273121.WS0012"/>
<evidence type="ECO:0000256" key="4">
    <source>
        <dbReference type="ARBA" id="ARBA00022679"/>
    </source>
</evidence>
<evidence type="ECO:0000313" key="10">
    <source>
        <dbReference type="Proteomes" id="UP000000422"/>
    </source>
</evidence>
<dbReference type="EMBL" id="BX571657">
    <property type="protein sequence ID" value="CAE09186.1"/>
    <property type="molecule type" value="Genomic_DNA"/>
</dbReference>
<dbReference type="KEGG" id="wsu:WS0012"/>
<organism evidence="10">
    <name type="scientific">Wolinella succinogenes (strain ATCC 29543 / DSM 1740 / CCUG 13145 / JCM 31913 / LMG 7466 / NCTC 11488 / FDC 602W)</name>
    <name type="common">Vibrio succinogenes</name>
    <dbReference type="NCBI Taxonomy" id="273121"/>
    <lineage>
        <taxon>Bacteria</taxon>
        <taxon>Pseudomonadati</taxon>
        <taxon>Campylobacterota</taxon>
        <taxon>Epsilonproteobacteria</taxon>
        <taxon>Campylobacterales</taxon>
        <taxon>Helicobacteraceae</taxon>
        <taxon>Wolinella</taxon>
    </lineage>
</organism>
<keyword evidence="7" id="KW-0812">Transmembrane</keyword>
<dbReference type="InterPro" id="IPR003594">
    <property type="entry name" value="HATPase_dom"/>
</dbReference>
<dbReference type="GO" id="GO:0005886">
    <property type="term" value="C:plasma membrane"/>
    <property type="evidence" value="ECO:0007669"/>
    <property type="project" value="TreeGrafter"/>
</dbReference>
<keyword evidence="4" id="KW-0808">Transferase</keyword>
<accession>Q7MAU7</accession>
<dbReference type="GO" id="GO:0000155">
    <property type="term" value="F:phosphorelay sensor kinase activity"/>
    <property type="evidence" value="ECO:0007669"/>
    <property type="project" value="InterPro"/>
</dbReference>
<dbReference type="GO" id="GO:0004721">
    <property type="term" value="F:phosphoprotein phosphatase activity"/>
    <property type="evidence" value="ECO:0007669"/>
    <property type="project" value="TreeGrafter"/>
</dbReference>
<dbReference type="InterPro" id="IPR003661">
    <property type="entry name" value="HisK_dim/P_dom"/>
</dbReference>
<keyword evidence="5" id="KW-0418">Kinase</keyword>
<evidence type="ECO:0000256" key="1">
    <source>
        <dbReference type="ARBA" id="ARBA00000085"/>
    </source>
</evidence>
<dbReference type="Pfam" id="PF02518">
    <property type="entry name" value="HATPase_c"/>
    <property type="match status" value="1"/>
</dbReference>
<keyword evidence="7" id="KW-0472">Membrane</keyword>
<dbReference type="Gene3D" id="3.30.565.10">
    <property type="entry name" value="Histidine kinase-like ATPase, C-terminal domain"/>
    <property type="match status" value="1"/>
</dbReference>
<evidence type="ECO:0000259" key="8">
    <source>
        <dbReference type="PROSITE" id="PS50109"/>
    </source>
</evidence>
<dbReference type="PROSITE" id="PS50109">
    <property type="entry name" value="HIS_KIN"/>
    <property type="match status" value="1"/>
</dbReference>
<evidence type="ECO:0000256" key="3">
    <source>
        <dbReference type="ARBA" id="ARBA00022553"/>
    </source>
</evidence>
<dbReference type="InterPro" id="IPR004358">
    <property type="entry name" value="Sig_transdc_His_kin-like_C"/>
</dbReference>
<keyword evidence="3" id="KW-0597">Phosphoprotein</keyword>
<dbReference type="SUPFAM" id="SSF47384">
    <property type="entry name" value="Homodimeric domain of signal transducing histidine kinase"/>
    <property type="match status" value="1"/>
</dbReference>
<dbReference type="SUPFAM" id="SSF55874">
    <property type="entry name" value="ATPase domain of HSP90 chaperone/DNA topoisomerase II/histidine kinase"/>
    <property type="match status" value="1"/>
</dbReference>
<evidence type="ECO:0000256" key="5">
    <source>
        <dbReference type="ARBA" id="ARBA00022777"/>
    </source>
</evidence>
<dbReference type="InterPro" id="IPR036097">
    <property type="entry name" value="HisK_dim/P_sf"/>
</dbReference>
<dbReference type="PANTHER" id="PTHR45453">
    <property type="entry name" value="PHOSPHATE REGULON SENSOR PROTEIN PHOR"/>
    <property type="match status" value="1"/>
</dbReference>
<dbReference type="SMART" id="SM00387">
    <property type="entry name" value="HATPase_c"/>
    <property type="match status" value="1"/>
</dbReference>
<proteinExistence type="predicted"/>